<proteinExistence type="predicted"/>
<organism evidence="1 2">
    <name type="scientific">Lymnaea stagnalis</name>
    <name type="common">Great pond snail</name>
    <name type="synonym">Helix stagnalis</name>
    <dbReference type="NCBI Taxonomy" id="6523"/>
    <lineage>
        <taxon>Eukaryota</taxon>
        <taxon>Metazoa</taxon>
        <taxon>Spiralia</taxon>
        <taxon>Lophotrochozoa</taxon>
        <taxon>Mollusca</taxon>
        <taxon>Gastropoda</taxon>
        <taxon>Heterobranchia</taxon>
        <taxon>Euthyneura</taxon>
        <taxon>Panpulmonata</taxon>
        <taxon>Hygrophila</taxon>
        <taxon>Lymnaeoidea</taxon>
        <taxon>Lymnaeidae</taxon>
        <taxon>Lymnaea</taxon>
    </lineage>
</organism>
<comment type="caution">
    <text evidence="1">The sequence shown here is derived from an EMBL/GenBank/DDBJ whole genome shotgun (WGS) entry which is preliminary data.</text>
</comment>
<dbReference type="Proteomes" id="UP001497497">
    <property type="component" value="Unassembled WGS sequence"/>
</dbReference>
<gene>
    <name evidence="1" type="ORF">GSLYS_00018272001</name>
</gene>
<dbReference type="AlphaFoldDB" id="A0AAV2IDJ8"/>
<dbReference type="EMBL" id="CAXITT010000646">
    <property type="protein sequence ID" value="CAL1544789.1"/>
    <property type="molecule type" value="Genomic_DNA"/>
</dbReference>
<accession>A0AAV2IDJ8</accession>
<sequence>YKVCHALVPDKMKPRLAGSGTFISPVDKQPLPFTQIKTLVRPNDSLESKKNGDDVSINSLADQSIGKNRGSLKLLRPTRFSPPPRHSDNRFNNIILTILFLGVIVL</sequence>
<evidence type="ECO:0000313" key="2">
    <source>
        <dbReference type="Proteomes" id="UP001497497"/>
    </source>
</evidence>
<protein>
    <submittedName>
        <fullName evidence="1">Uncharacterized protein</fullName>
    </submittedName>
</protein>
<reference evidence="1 2" key="1">
    <citation type="submission" date="2024-04" db="EMBL/GenBank/DDBJ databases">
        <authorList>
            <consortium name="Genoscope - CEA"/>
            <person name="William W."/>
        </authorList>
    </citation>
    <scope>NUCLEOTIDE SEQUENCE [LARGE SCALE GENOMIC DNA]</scope>
</reference>
<feature type="non-terminal residue" evidence="1">
    <location>
        <position position="1"/>
    </location>
</feature>
<feature type="non-terminal residue" evidence="1">
    <location>
        <position position="106"/>
    </location>
</feature>
<name>A0AAV2IDJ8_LYMST</name>
<evidence type="ECO:0000313" key="1">
    <source>
        <dbReference type="EMBL" id="CAL1544789.1"/>
    </source>
</evidence>
<keyword evidence="2" id="KW-1185">Reference proteome</keyword>